<protein>
    <submittedName>
        <fullName evidence="2">Uncharacterized protein</fullName>
    </submittedName>
</protein>
<comment type="caution">
    <text evidence="2">The sequence shown here is derived from an EMBL/GenBank/DDBJ whole genome shotgun (WGS) entry which is preliminary data.</text>
</comment>
<gene>
    <name evidence="2" type="ORF">R1flu_005630</name>
</gene>
<keyword evidence="1" id="KW-0472">Membrane</keyword>
<name>A0ABD1YTQ3_9MARC</name>
<proteinExistence type="predicted"/>
<keyword evidence="3" id="KW-1185">Reference proteome</keyword>
<dbReference type="Proteomes" id="UP001605036">
    <property type="component" value="Unassembled WGS sequence"/>
</dbReference>
<keyword evidence="1" id="KW-1133">Transmembrane helix</keyword>
<evidence type="ECO:0000313" key="3">
    <source>
        <dbReference type="Proteomes" id="UP001605036"/>
    </source>
</evidence>
<dbReference type="AlphaFoldDB" id="A0ABD1YTQ3"/>
<reference evidence="2 3" key="1">
    <citation type="submission" date="2024-09" db="EMBL/GenBank/DDBJ databases">
        <title>Chromosome-scale assembly of Riccia fluitans.</title>
        <authorList>
            <person name="Paukszto L."/>
            <person name="Sawicki J."/>
            <person name="Karawczyk K."/>
            <person name="Piernik-Szablinska J."/>
            <person name="Szczecinska M."/>
            <person name="Mazdziarz M."/>
        </authorList>
    </citation>
    <scope>NUCLEOTIDE SEQUENCE [LARGE SCALE GENOMIC DNA]</scope>
    <source>
        <strain evidence="2">Rf_01</strain>
        <tissue evidence="2">Aerial parts of the thallus</tissue>
    </source>
</reference>
<dbReference type="EMBL" id="JBHFFA010000003">
    <property type="protein sequence ID" value="KAL2634151.1"/>
    <property type="molecule type" value="Genomic_DNA"/>
</dbReference>
<feature type="transmembrane region" description="Helical" evidence="1">
    <location>
        <begin position="84"/>
        <end position="105"/>
    </location>
</feature>
<accession>A0ABD1YTQ3</accession>
<sequence>MRNTYYEADQEEGNFLGAQGMGGGKMQGTKKVHFEGHPSSVVDLEKAGVYKDEAPALRGYINTHVLEDREPTSQPKPVIVPEKFIVTALVACFVLMEVYFVGVSFRDWIDNKKHGNSTSLLLQNEQVEFFVPQALEVYKAGVDCDGQDEIDDDVEPYEDFEGGLSYMATTEILRQLAAQLFPRKRNAVESILFEKGVEDPEDVEVRESTTGHP</sequence>
<evidence type="ECO:0000256" key="1">
    <source>
        <dbReference type="SAM" id="Phobius"/>
    </source>
</evidence>
<organism evidence="2 3">
    <name type="scientific">Riccia fluitans</name>
    <dbReference type="NCBI Taxonomy" id="41844"/>
    <lineage>
        <taxon>Eukaryota</taxon>
        <taxon>Viridiplantae</taxon>
        <taxon>Streptophyta</taxon>
        <taxon>Embryophyta</taxon>
        <taxon>Marchantiophyta</taxon>
        <taxon>Marchantiopsida</taxon>
        <taxon>Marchantiidae</taxon>
        <taxon>Marchantiales</taxon>
        <taxon>Ricciaceae</taxon>
        <taxon>Riccia</taxon>
    </lineage>
</organism>
<evidence type="ECO:0000313" key="2">
    <source>
        <dbReference type="EMBL" id="KAL2634151.1"/>
    </source>
</evidence>
<keyword evidence="1" id="KW-0812">Transmembrane</keyword>